<sequence>MSSTSLDEVTAQALKLTAEERAELIERLVDTVTPAPPLHPIWEAEIARRVAEMDAGLVESIPAEQVYAEMRDMIDGKVAERRP</sequence>
<dbReference type="Pfam" id="PF09720">
    <property type="entry name" value="Unstab_antitox"/>
    <property type="match status" value="1"/>
</dbReference>
<reference evidence="1 2" key="1">
    <citation type="submission" date="2019-03" db="EMBL/GenBank/DDBJ databases">
        <title>Genomic Encyclopedia of Type Strains, Phase IV (KMG-IV): sequencing the most valuable type-strain genomes for metagenomic binning, comparative biology and taxonomic classification.</title>
        <authorList>
            <person name="Goeker M."/>
        </authorList>
    </citation>
    <scope>NUCLEOTIDE SEQUENCE [LARGE SCALE GENOMIC DNA]</scope>
    <source>
        <strain evidence="1 2">DSM 25082</strain>
    </source>
</reference>
<keyword evidence="2" id="KW-1185">Reference proteome</keyword>
<comment type="caution">
    <text evidence="1">The sequence shown here is derived from an EMBL/GenBank/DDBJ whole genome shotgun (WGS) entry which is preliminary data.</text>
</comment>
<proteinExistence type="predicted"/>
<evidence type="ECO:0000313" key="1">
    <source>
        <dbReference type="EMBL" id="TDP13372.1"/>
    </source>
</evidence>
<accession>A0A4R6NBK0</accession>
<evidence type="ECO:0000313" key="2">
    <source>
        <dbReference type="Proteomes" id="UP000295357"/>
    </source>
</evidence>
<organism evidence="1 2">
    <name type="scientific">Roseateles asaccharophilus</name>
    <dbReference type="NCBI Taxonomy" id="582607"/>
    <lineage>
        <taxon>Bacteria</taxon>
        <taxon>Pseudomonadati</taxon>
        <taxon>Pseudomonadota</taxon>
        <taxon>Betaproteobacteria</taxon>
        <taxon>Burkholderiales</taxon>
        <taxon>Sphaerotilaceae</taxon>
        <taxon>Roseateles</taxon>
    </lineage>
</organism>
<dbReference type="RefSeq" id="WP_162849423.1">
    <property type="nucleotide sequence ID" value="NZ_JAUFPJ010000001.1"/>
</dbReference>
<name>A0A4R6NBK0_9BURK</name>
<dbReference type="InterPro" id="IPR013406">
    <property type="entry name" value="CHP02574_addiction_mod"/>
</dbReference>
<dbReference type="EMBL" id="SNXE01000001">
    <property type="protein sequence ID" value="TDP13372.1"/>
    <property type="molecule type" value="Genomic_DNA"/>
</dbReference>
<protein>
    <submittedName>
        <fullName evidence="1">Putative addiction module component (TIGR02574 family)</fullName>
    </submittedName>
</protein>
<dbReference type="Proteomes" id="UP000295357">
    <property type="component" value="Unassembled WGS sequence"/>
</dbReference>
<dbReference type="AlphaFoldDB" id="A0A4R6NBK0"/>
<gene>
    <name evidence="1" type="ORF">DFR39_101847</name>
</gene>
<dbReference type="NCBIfam" id="TIGR02574">
    <property type="entry name" value="stabl_TIGR02574"/>
    <property type="match status" value="1"/>
</dbReference>